<dbReference type="OrthoDB" id="2929525at2759"/>
<protein>
    <recommendedName>
        <fullName evidence="2">DUF6534 domain-containing protein</fullName>
    </recommendedName>
</protein>
<evidence type="ECO:0000259" key="2">
    <source>
        <dbReference type="Pfam" id="PF20152"/>
    </source>
</evidence>
<feature type="domain" description="DUF6534" evidence="2">
    <location>
        <begin position="176"/>
        <end position="268"/>
    </location>
</feature>
<evidence type="ECO:0000313" key="4">
    <source>
        <dbReference type="Proteomes" id="UP000807353"/>
    </source>
</evidence>
<keyword evidence="1" id="KW-1133">Transmembrane helix</keyword>
<reference evidence="3" key="1">
    <citation type="submission" date="2020-11" db="EMBL/GenBank/DDBJ databases">
        <authorList>
            <consortium name="DOE Joint Genome Institute"/>
            <person name="Ahrendt S."/>
            <person name="Riley R."/>
            <person name="Andreopoulos W."/>
            <person name="Labutti K."/>
            <person name="Pangilinan J."/>
            <person name="Ruiz-Duenas F.J."/>
            <person name="Barrasa J.M."/>
            <person name="Sanchez-Garcia M."/>
            <person name="Camarero S."/>
            <person name="Miyauchi S."/>
            <person name="Serrano A."/>
            <person name="Linde D."/>
            <person name="Babiker R."/>
            <person name="Drula E."/>
            <person name="Ayuso-Fernandez I."/>
            <person name="Pacheco R."/>
            <person name="Padilla G."/>
            <person name="Ferreira P."/>
            <person name="Barriuso J."/>
            <person name="Kellner H."/>
            <person name="Castanera R."/>
            <person name="Alfaro M."/>
            <person name="Ramirez L."/>
            <person name="Pisabarro A.G."/>
            <person name="Kuo A."/>
            <person name="Tritt A."/>
            <person name="Lipzen A."/>
            <person name="He G."/>
            <person name="Yan M."/>
            <person name="Ng V."/>
            <person name="Cullen D."/>
            <person name="Martin F."/>
            <person name="Rosso M.-N."/>
            <person name="Henrissat B."/>
            <person name="Hibbett D."/>
            <person name="Martinez A.T."/>
            <person name="Grigoriev I.V."/>
        </authorList>
    </citation>
    <scope>NUCLEOTIDE SEQUENCE</scope>
    <source>
        <strain evidence="3">CBS 247.69</strain>
    </source>
</reference>
<gene>
    <name evidence="3" type="ORF">BDZ94DRAFT_1323339</name>
</gene>
<keyword evidence="1" id="KW-0472">Membrane</keyword>
<feature type="transmembrane region" description="Helical" evidence="1">
    <location>
        <begin position="243"/>
        <end position="261"/>
    </location>
</feature>
<feature type="transmembrane region" description="Helical" evidence="1">
    <location>
        <begin position="54"/>
        <end position="76"/>
    </location>
</feature>
<feature type="transmembrane region" description="Helical" evidence="1">
    <location>
        <begin position="20"/>
        <end position="42"/>
    </location>
</feature>
<dbReference type="Proteomes" id="UP000807353">
    <property type="component" value="Unassembled WGS sequence"/>
</dbReference>
<comment type="caution">
    <text evidence="3">The sequence shown here is derived from an EMBL/GenBank/DDBJ whole genome shotgun (WGS) entry which is preliminary data.</text>
</comment>
<dbReference type="PANTHER" id="PTHR40465">
    <property type="entry name" value="CHROMOSOME 1, WHOLE GENOME SHOTGUN SEQUENCE"/>
    <property type="match status" value="1"/>
</dbReference>
<dbReference type="AlphaFoldDB" id="A0A9P6CGN7"/>
<sequence>MVFVAGSSFDPWADENLGALLIGFTISLLLCGVVMMQGYTYYQNFGKDIGFLKALTTFILILEVAHSAMITVVVYHTTVTKAGDPGNGPNSYPLTTSVLLEVLLTAMVQCFFAFRIYRLSGSLYIPIACWSLALLRLGGGLALVSESYLDVPRQPNALTLTDKFGWLITLSVTVGAVADIIIAASLCYYLKRLSEPPPCNSTSRSTSELIDRLIIYTIQTGLITSMASVALVITFHAIQQTEIWFAIYTVLAKLYSNSYLLSLNVRRRPNQITAHSGTQYRTNTHIEFSIAVEGGFNESFGNGRLDLPSEKGTNSSSLDHRFRAF</sequence>
<dbReference type="Pfam" id="PF20152">
    <property type="entry name" value="DUF6534"/>
    <property type="match status" value="1"/>
</dbReference>
<keyword evidence="1" id="KW-0812">Transmembrane</keyword>
<feature type="transmembrane region" description="Helical" evidence="1">
    <location>
        <begin position="213"/>
        <end position="237"/>
    </location>
</feature>
<dbReference type="PANTHER" id="PTHR40465:SF1">
    <property type="entry name" value="DUF6534 DOMAIN-CONTAINING PROTEIN"/>
    <property type="match status" value="1"/>
</dbReference>
<dbReference type="InterPro" id="IPR045339">
    <property type="entry name" value="DUF6534"/>
</dbReference>
<organism evidence="3 4">
    <name type="scientific">Collybia nuda</name>
    <dbReference type="NCBI Taxonomy" id="64659"/>
    <lineage>
        <taxon>Eukaryota</taxon>
        <taxon>Fungi</taxon>
        <taxon>Dikarya</taxon>
        <taxon>Basidiomycota</taxon>
        <taxon>Agaricomycotina</taxon>
        <taxon>Agaricomycetes</taxon>
        <taxon>Agaricomycetidae</taxon>
        <taxon>Agaricales</taxon>
        <taxon>Tricholomatineae</taxon>
        <taxon>Clitocybaceae</taxon>
        <taxon>Collybia</taxon>
    </lineage>
</organism>
<dbReference type="EMBL" id="MU150284">
    <property type="protein sequence ID" value="KAF9461440.1"/>
    <property type="molecule type" value="Genomic_DNA"/>
</dbReference>
<evidence type="ECO:0000313" key="3">
    <source>
        <dbReference type="EMBL" id="KAF9461440.1"/>
    </source>
</evidence>
<accession>A0A9P6CGN7</accession>
<feature type="transmembrane region" description="Helical" evidence="1">
    <location>
        <begin position="96"/>
        <end position="116"/>
    </location>
</feature>
<proteinExistence type="predicted"/>
<feature type="transmembrane region" description="Helical" evidence="1">
    <location>
        <begin position="164"/>
        <end position="190"/>
    </location>
</feature>
<name>A0A9P6CGN7_9AGAR</name>
<evidence type="ECO:0000256" key="1">
    <source>
        <dbReference type="SAM" id="Phobius"/>
    </source>
</evidence>
<keyword evidence="4" id="KW-1185">Reference proteome</keyword>
<feature type="transmembrane region" description="Helical" evidence="1">
    <location>
        <begin position="123"/>
        <end position="144"/>
    </location>
</feature>